<evidence type="ECO:0000256" key="1">
    <source>
        <dbReference type="SAM" id="Phobius"/>
    </source>
</evidence>
<sequence length="199" mass="23212">MKISHQYASKWCRLNWLYSYLDWISCRDKYSLYVFTTDALFTTLYFAVSIFMTTYYFATMDSLNDRAAHIKGYPQAMEFLKAGAAIACMLAYFCLCTFYWLATRFLLSPTAVGLQDAEIDKTYEIYLRMYSFVGMTAILRVITFALAYPGLYSDEILRVGVPVNDYLAKPFFKSGDSRTSDFIIGDVILYFWHWSFIFL</sequence>
<organism evidence="2 3">
    <name type="scientific">Dactylellina haptotyla (strain CBS 200.50)</name>
    <name type="common">Nematode-trapping fungus</name>
    <name type="synonym">Monacrosporium haptotylum</name>
    <dbReference type="NCBI Taxonomy" id="1284197"/>
    <lineage>
        <taxon>Eukaryota</taxon>
        <taxon>Fungi</taxon>
        <taxon>Dikarya</taxon>
        <taxon>Ascomycota</taxon>
        <taxon>Pezizomycotina</taxon>
        <taxon>Orbiliomycetes</taxon>
        <taxon>Orbiliales</taxon>
        <taxon>Orbiliaceae</taxon>
        <taxon>Dactylellina</taxon>
    </lineage>
</organism>
<feature type="transmembrane region" description="Helical" evidence="1">
    <location>
        <begin position="39"/>
        <end position="58"/>
    </location>
</feature>
<dbReference type="AlphaFoldDB" id="S8AKG2"/>
<dbReference type="EMBL" id="AQGS01000079">
    <property type="protein sequence ID" value="EPS43389.1"/>
    <property type="molecule type" value="Genomic_DNA"/>
</dbReference>
<evidence type="ECO:0000313" key="2">
    <source>
        <dbReference type="EMBL" id="EPS43389.1"/>
    </source>
</evidence>
<accession>S8AKG2</accession>
<evidence type="ECO:0000313" key="3">
    <source>
        <dbReference type="Proteomes" id="UP000015100"/>
    </source>
</evidence>
<name>S8AKG2_DACHA</name>
<protein>
    <submittedName>
        <fullName evidence="2">Uncharacterized protein</fullName>
    </submittedName>
</protein>
<dbReference type="OrthoDB" id="5344989at2759"/>
<reference evidence="3" key="2">
    <citation type="submission" date="2013-04" db="EMBL/GenBank/DDBJ databases">
        <title>Genomic mechanisms accounting for the adaptation to parasitism in nematode-trapping fungi.</title>
        <authorList>
            <person name="Ahren D.G."/>
        </authorList>
    </citation>
    <scope>NUCLEOTIDE SEQUENCE [LARGE SCALE GENOMIC DNA]</scope>
    <source>
        <strain evidence="3">CBS 200.50</strain>
    </source>
</reference>
<proteinExistence type="predicted"/>
<feature type="transmembrane region" description="Helical" evidence="1">
    <location>
        <begin position="129"/>
        <end position="148"/>
    </location>
</feature>
<keyword evidence="1" id="KW-0812">Transmembrane</keyword>
<feature type="transmembrane region" description="Helical" evidence="1">
    <location>
        <begin position="79"/>
        <end position="102"/>
    </location>
</feature>
<dbReference type="Proteomes" id="UP000015100">
    <property type="component" value="Unassembled WGS sequence"/>
</dbReference>
<comment type="caution">
    <text evidence="2">The sequence shown here is derived from an EMBL/GenBank/DDBJ whole genome shotgun (WGS) entry which is preliminary data.</text>
</comment>
<keyword evidence="3" id="KW-1185">Reference proteome</keyword>
<dbReference type="HOGENOM" id="CLU_1372164_0_0_1"/>
<keyword evidence="1" id="KW-0472">Membrane</keyword>
<gene>
    <name evidence="2" type="ORF">H072_2661</name>
</gene>
<keyword evidence="1" id="KW-1133">Transmembrane helix</keyword>
<reference evidence="2 3" key="1">
    <citation type="journal article" date="2013" name="PLoS Genet.">
        <title>Genomic mechanisms accounting for the adaptation to parasitism in nematode-trapping fungi.</title>
        <authorList>
            <person name="Meerupati T."/>
            <person name="Andersson K.M."/>
            <person name="Friman E."/>
            <person name="Kumar D."/>
            <person name="Tunlid A."/>
            <person name="Ahren D."/>
        </authorList>
    </citation>
    <scope>NUCLEOTIDE SEQUENCE [LARGE SCALE GENOMIC DNA]</scope>
    <source>
        <strain evidence="2 3">CBS 200.50</strain>
    </source>
</reference>